<protein>
    <submittedName>
        <fullName evidence="1">ISAs1 family transposase</fullName>
    </submittedName>
</protein>
<organism evidence="1 2">
    <name type="scientific">Streptomyces olivochromogenes</name>
    <dbReference type="NCBI Taxonomy" id="1963"/>
    <lineage>
        <taxon>Bacteria</taxon>
        <taxon>Bacillati</taxon>
        <taxon>Actinomycetota</taxon>
        <taxon>Actinomycetes</taxon>
        <taxon>Kitasatosporales</taxon>
        <taxon>Streptomycetaceae</taxon>
        <taxon>Streptomyces</taxon>
    </lineage>
</organism>
<comment type="caution">
    <text evidence="1">The sequence shown here is derived from an EMBL/GenBank/DDBJ whole genome shotgun (WGS) entry which is preliminary data.</text>
</comment>
<dbReference type="Proteomes" id="UP000217446">
    <property type="component" value="Unassembled WGS sequence"/>
</dbReference>
<dbReference type="RefSeq" id="WP_067385615.1">
    <property type="nucleotide sequence ID" value="NZ_BDQI01000055.1"/>
</dbReference>
<dbReference type="EMBL" id="BDQI01000055">
    <property type="protein sequence ID" value="GAX58521.1"/>
    <property type="molecule type" value="Genomic_DNA"/>
</dbReference>
<evidence type="ECO:0000313" key="1">
    <source>
        <dbReference type="EMBL" id="GAX58521.1"/>
    </source>
</evidence>
<proteinExistence type="predicted"/>
<evidence type="ECO:0000313" key="2">
    <source>
        <dbReference type="Proteomes" id="UP000217446"/>
    </source>
</evidence>
<name>A0A286PG42_STROL</name>
<reference evidence="2" key="1">
    <citation type="submission" date="2017-05" db="EMBL/GenBank/DDBJ databases">
        <title>Streptomyces olivochromogenes NBRC 3561 whole genome shotgun sequence.</title>
        <authorList>
            <person name="Dohra H."/>
            <person name="Kodani S."/>
        </authorList>
    </citation>
    <scope>NUCLEOTIDE SEQUENCE [LARGE SCALE GENOMIC DNA]</scope>
    <source>
        <strain evidence="2">NBRC 3561</strain>
    </source>
</reference>
<keyword evidence="2" id="KW-1185">Reference proteome</keyword>
<sequence length="90" mass="9933">MPPLNRTRTTGVGLERQAELAQGHWFVEALHHVREVTYTQHASRSRTGSATRAMATVPSLAIGLMRQADGTNITSATGHYRSTTSAWMPW</sequence>
<gene>
    <name evidence="1" type="ORF">SO3561_10094</name>
</gene>
<accession>A0A286PG42</accession>
<dbReference type="AlphaFoldDB" id="A0A286PG42"/>